<gene>
    <name evidence="2" type="ORF">COV74_02425</name>
</gene>
<dbReference type="EMBL" id="PCVY01000022">
    <property type="protein sequence ID" value="PIQ87020.1"/>
    <property type="molecule type" value="Genomic_DNA"/>
</dbReference>
<protein>
    <recommendedName>
        <fullName evidence="4">TonB-dependent receptor-like beta-barrel domain-containing protein</fullName>
    </recommendedName>
</protein>
<feature type="region of interest" description="Disordered" evidence="1">
    <location>
        <begin position="369"/>
        <end position="389"/>
    </location>
</feature>
<organism evidence="2 3">
    <name type="scientific">Candidatus Abzuiibacterium crystallinum</name>
    <dbReference type="NCBI Taxonomy" id="1974748"/>
    <lineage>
        <taxon>Bacteria</taxon>
        <taxon>Pseudomonadati</taxon>
        <taxon>Candidatus Omnitrophota</taxon>
        <taxon>Candidatus Abzuiibacterium</taxon>
    </lineage>
</organism>
<comment type="caution">
    <text evidence="2">The sequence shown here is derived from an EMBL/GenBank/DDBJ whole genome shotgun (WGS) entry which is preliminary data.</text>
</comment>
<evidence type="ECO:0008006" key="4">
    <source>
        <dbReference type="Google" id="ProtNLM"/>
    </source>
</evidence>
<feature type="compositionally biased region" description="Basic and acidic residues" evidence="1">
    <location>
        <begin position="369"/>
        <end position="378"/>
    </location>
</feature>
<dbReference type="Proteomes" id="UP000230859">
    <property type="component" value="Unassembled WGS sequence"/>
</dbReference>
<evidence type="ECO:0000256" key="1">
    <source>
        <dbReference type="SAM" id="MobiDB-lite"/>
    </source>
</evidence>
<reference evidence="2 3" key="1">
    <citation type="submission" date="2017-09" db="EMBL/GenBank/DDBJ databases">
        <title>Depth-based differentiation of microbial function through sediment-hosted aquifers and enrichment of novel symbionts in the deep terrestrial subsurface.</title>
        <authorList>
            <person name="Probst A.J."/>
            <person name="Ladd B."/>
            <person name="Jarett J.K."/>
            <person name="Geller-Mcgrath D.E."/>
            <person name="Sieber C.M."/>
            <person name="Emerson J.B."/>
            <person name="Anantharaman K."/>
            <person name="Thomas B.C."/>
            <person name="Malmstrom R."/>
            <person name="Stieglmeier M."/>
            <person name="Klingl A."/>
            <person name="Woyke T."/>
            <person name="Ryan C.M."/>
            <person name="Banfield J.F."/>
        </authorList>
    </citation>
    <scope>NUCLEOTIDE SEQUENCE [LARGE SCALE GENOMIC DNA]</scope>
    <source>
        <strain evidence="2">CG11_big_fil_rev_8_21_14_0_20_45_26</strain>
    </source>
</reference>
<proteinExistence type="predicted"/>
<dbReference type="AlphaFoldDB" id="A0A2H0LRF0"/>
<evidence type="ECO:0000313" key="2">
    <source>
        <dbReference type="EMBL" id="PIQ87020.1"/>
    </source>
</evidence>
<sequence length="701" mass="80194">MNRLIRILGVVTLGFILIGAPRPVMASDSDESENYMDYTLLPSRYIFVDGEADKFRTHHWINHNYAGGLKNLSAYYKLPNGVSVELEAQAIPANNEYEGLLLIKKKNLGYVKFDYQEFRKYYDKTGGVYHPYVGYRSEGSPLRATDTPKELALDIGHFGVEAGLRMEDYPELTFGYEREFKNGSKSRLTWGTVTDYGTSNPGRKIAPAFSDLKEVADKFKFKAEHTMNGYEVKSEQHWEQVRIDQTRQENFYATESDPTNTDKYILRLHQKPESKSYTNFFQVAKWFLKDKIFSSTGYRFATIKHQEWEDEREYDENLNPIRNGSFSENSFNQRAETQYDSNIWVQNLMFFPTDWFNFGAKLKGEVASRRGESTKNTELDNPPDNTPNRFEVTDSKSTITRWGETFTARFTAIPRTAVYSDLELAQERIPLVENRDSIGGDGGVSTGEIFNRETITSIQKGVWTIGFHSSPIGRLRLTSHYRYTNKLSDYDNSNKSPTTSILSAFFDSQRIRVNEYLGRVALPLTKYFEPSVRYVYRDTDFATAVQSQASVDTGHSTQSLIFDVTSQPLPDLLLMASYNRTQARTFTPLAEFSTLAQVPEFNADVSTWLFTANYAPAKKVSLTNTIAYTKARNFNDFSAIGLPLGAEFDKVDLEFEVKWNLTDAIVLEPKYALYYYLANSNVEQGDYTAQLVSLEAKFSWG</sequence>
<name>A0A2H0LRF0_9BACT</name>
<evidence type="ECO:0000313" key="3">
    <source>
        <dbReference type="Proteomes" id="UP000230859"/>
    </source>
</evidence>
<accession>A0A2H0LRF0</accession>